<sequence>MTYGYGYGYGFTLAYHNPLVSGAGGPVRRGRLAKRASERGAWEVGCPARLCGSRFQGILIRILTKSLISSLDHLLREGGVNF</sequence>
<evidence type="ECO:0000313" key="1">
    <source>
        <dbReference type="EMBL" id="KAA1123554.1"/>
    </source>
</evidence>
<evidence type="ECO:0000313" key="2">
    <source>
        <dbReference type="Proteomes" id="UP000325313"/>
    </source>
</evidence>
<proteinExistence type="predicted"/>
<protein>
    <submittedName>
        <fullName evidence="1">Uncharacterized protein</fullName>
    </submittedName>
</protein>
<dbReference type="Proteomes" id="UP000325313">
    <property type="component" value="Unassembled WGS sequence"/>
</dbReference>
<gene>
    <name evidence="1" type="ORF">PGTUg99_008468</name>
</gene>
<comment type="caution">
    <text evidence="1">The sequence shown here is derived from an EMBL/GenBank/DDBJ whole genome shotgun (WGS) entry which is preliminary data.</text>
</comment>
<dbReference type="EMBL" id="VDEP01000207">
    <property type="protein sequence ID" value="KAA1123554.1"/>
    <property type="molecule type" value="Genomic_DNA"/>
</dbReference>
<reference evidence="1 2" key="1">
    <citation type="submission" date="2019-05" db="EMBL/GenBank/DDBJ databases">
        <title>Emergence of the Ug99 lineage of the wheat stem rust pathogen through somatic hybridization.</title>
        <authorList>
            <person name="Li F."/>
            <person name="Upadhyaya N.M."/>
            <person name="Sperschneider J."/>
            <person name="Matny O."/>
            <person name="Nguyen-Phuc H."/>
            <person name="Mago R."/>
            <person name="Raley C."/>
            <person name="Miller M.E."/>
            <person name="Silverstein K.A.T."/>
            <person name="Henningsen E."/>
            <person name="Hirsch C.D."/>
            <person name="Visser B."/>
            <person name="Pretorius Z.A."/>
            <person name="Steffenson B.J."/>
            <person name="Schwessinger B."/>
            <person name="Dodds P.N."/>
            <person name="Figueroa M."/>
        </authorList>
    </citation>
    <scope>NUCLEOTIDE SEQUENCE [LARGE SCALE GENOMIC DNA]</scope>
    <source>
        <strain evidence="1 2">Ug99</strain>
    </source>
</reference>
<accession>A0A5B0RFL5</accession>
<dbReference type="AlphaFoldDB" id="A0A5B0RFL5"/>
<organism evidence="1 2">
    <name type="scientific">Puccinia graminis f. sp. tritici</name>
    <dbReference type="NCBI Taxonomy" id="56615"/>
    <lineage>
        <taxon>Eukaryota</taxon>
        <taxon>Fungi</taxon>
        <taxon>Dikarya</taxon>
        <taxon>Basidiomycota</taxon>
        <taxon>Pucciniomycotina</taxon>
        <taxon>Pucciniomycetes</taxon>
        <taxon>Pucciniales</taxon>
        <taxon>Pucciniaceae</taxon>
        <taxon>Puccinia</taxon>
    </lineage>
</organism>
<name>A0A5B0RFL5_PUCGR</name>